<reference evidence="1 2" key="1">
    <citation type="submission" date="2016-10" db="EMBL/GenBank/DDBJ databases">
        <authorList>
            <person name="de Groot N.N."/>
        </authorList>
    </citation>
    <scope>NUCLEOTIDE SEQUENCE [LARGE SCALE GENOMIC DNA]</scope>
    <source>
        <strain evidence="1 2">M79</strain>
    </source>
</reference>
<accession>A0A1I4IQU2</accession>
<dbReference type="RefSeq" id="WP_074751920.1">
    <property type="nucleotide sequence ID" value="NZ_FOTJ01000019.1"/>
</dbReference>
<dbReference type="EMBL" id="FOTJ01000019">
    <property type="protein sequence ID" value="SFL56437.1"/>
    <property type="molecule type" value="Genomic_DNA"/>
</dbReference>
<dbReference type="AlphaFoldDB" id="A0A1I4IQU2"/>
<evidence type="ECO:0000313" key="1">
    <source>
        <dbReference type="EMBL" id="SFL56437.1"/>
    </source>
</evidence>
<protein>
    <submittedName>
        <fullName evidence="1">Uncharacterized protein</fullName>
    </submittedName>
</protein>
<dbReference type="OrthoDB" id="10008985at2"/>
<organism evidence="1 2">
    <name type="scientific">Lactococcus garvieae</name>
    <dbReference type="NCBI Taxonomy" id="1363"/>
    <lineage>
        <taxon>Bacteria</taxon>
        <taxon>Bacillati</taxon>
        <taxon>Bacillota</taxon>
        <taxon>Bacilli</taxon>
        <taxon>Lactobacillales</taxon>
        <taxon>Streptococcaceae</taxon>
        <taxon>Lactococcus</taxon>
    </lineage>
</organism>
<name>A0A1I4IQU2_9LACT</name>
<dbReference type="Proteomes" id="UP000181969">
    <property type="component" value="Unassembled WGS sequence"/>
</dbReference>
<proteinExistence type="predicted"/>
<gene>
    <name evidence="1" type="ORF">SAMN05216438_1199</name>
</gene>
<evidence type="ECO:0000313" key="2">
    <source>
        <dbReference type="Proteomes" id="UP000181969"/>
    </source>
</evidence>
<sequence>MMTKEFREIKDTLEKELAVYGILELIEHVSDHEYRAYDVCLNIDFDDPDLSCIDVYAFANGTFKLAKKCNSFFVEELEELQKVVSIFYGSPFSLDIERINVIWPRYSIEIPTLTFNSLSELVEHVHVLKILLNKVPRK</sequence>